<comment type="caution">
    <text evidence="1">The sequence shown here is derived from an EMBL/GenBank/DDBJ whole genome shotgun (WGS) entry which is preliminary data.</text>
</comment>
<dbReference type="RefSeq" id="WP_120525818.1">
    <property type="nucleotide sequence ID" value="NZ_JABFJV010000004.1"/>
</dbReference>
<keyword evidence="2" id="KW-1185">Reference proteome</keyword>
<organism evidence="1 2">
    <name type="scientific">Corallococcus exercitus</name>
    <dbReference type="NCBI Taxonomy" id="2316736"/>
    <lineage>
        <taxon>Bacteria</taxon>
        <taxon>Pseudomonadati</taxon>
        <taxon>Myxococcota</taxon>
        <taxon>Myxococcia</taxon>
        <taxon>Myxococcales</taxon>
        <taxon>Cystobacterineae</taxon>
        <taxon>Myxococcaceae</taxon>
        <taxon>Corallococcus</taxon>
    </lineage>
</organism>
<dbReference type="OrthoDB" id="5487808at2"/>
<dbReference type="EMBL" id="JABFJV010000004">
    <property type="protein sequence ID" value="NOK31841.1"/>
    <property type="molecule type" value="Genomic_DNA"/>
</dbReference>
<dbReference type="Gene3D" id="3.40.50.1820">
    <property type="entry name" value="alpha/beta hydrolase"/>
    <property type="match status" value="1"/>
</dbReference>
<proteinExistence type="predicted"/>
<evidence type="ECO:0000313" key="2">
    <source>
        <dbReference type="Proteomes" id="UP000563426"/>
    </source>
</evidence>
<protein>
    <submittedName>
        <fullName evidence="1">Triacylglycerol lipase</fullName>
    </submittedName>
</protein>
<sequence>MSVKHHVYLVPGFFGFTNLGELLYFGHAYEFLKQDLARRGIDAEVVTVVSHPTASIRQRTADLLKAVSETASGDDGPIHLVGHSTGGLDARLFVSPGAQVSEALELEPFARRVRTVVTVSAPHAGTPLATFFLGLFGQQLLKLLSLFTMYVLRFGRLPLSVVFRFGHLMARADDQLGWKATLLDQLFDQLLGDFSSERRDAVTKFLWDVGRDTSLIPQLTPEGIDLFNGGTHDRPGVRYGSVVTQARPPSLRTRLAAGLDPYAQLTHTIYAFVYGQTQRMPLTQLPLHTPAQTAALVQAYGAMPGPTACDGIVPTRSQVYGRVLAAVRADHLDAIGHFDQPAHQPPHVDWLISGSGFRRPQFEAMWKTIGDFLMEEEPPR</sequence>
<reference evidence="1 2" key="1">
    <citation type="submission" date="2020-05" db="EMBL/GenBank/DDBJ databases">
        <authorList>
            <person name="Whitworth D."/>
        </authorList>
    </citation>
    <scope>NUCLEOTIDE SEQUENCE [LARGE SCALE GENOMIC DNA]</scope>
    <source>
        <strain evidence="1 2">AB043B</strain>
    </source>
</reference>
<dbReference type="AlphaFoldDB" id="A0A3A8I3N8"/>
<evidence type="ECO:0000313" key="1">
    <source>
        <dbReference type="EMBL" id="NOK31841.1"/>
    </source>
</evidence>
<dbReference type="Proteomes" id="UP000563426">
    <property type="component" value="Unassembled WGS sequence"/>
</dbReference>
<dbReference type="InterPro" id="IPR029058">
    <property type="entry name" value="AB_hydrolase_fold"/>
</dbReference>
<dbReference type="SUPFAM" id="SSF53474">
    <property type="entry name" value="alpha/beta-Hydrolases"/>
    <property type="match status" value="1"/>
</dbReference>
<name>A0A3A8I3N8_9BACT</name>
<accession>A0A3A8I3N8</accession>
<gene>
    <name evidence="1" type="ORF">HMI49_01315</name>
</gene>